<dbReference type="GO" id="GO:0005886">
    <property type="term" value="C:plasma membrane"/>
    <property type="evidence" value="ECO:0007669"/>
    <property type="project" value="TreeGrafter"/>
</dbReference>
<feature type="domain" description="Histidine kinase" evidence="8">
    <location>
        <begin position="270"/>
        <end position="504"/>
    </location>
</feature>
<dbReference type="Pfam" id="PF00072">
    <property type="entry name" value="Response_reg"/>
    <property type="match status" value="1"/>
</dbReference>
<dbReference type="SMART" id="SM00387">
    <property type="entry name" value="HATPase_c"/>
    <property type="match status" value="1"/>
</dbReference>
<keyword evidence="5" id="KW-0418">Kinase</keyword>
<dbReference type="PANTHER" id="PTHR43047:SF72">
    <property type="entry name" value="OSMOSENSING HISTIDINE PROTEIN KINASE SLN1"/>
    <property type="match status" value="1"/>
</dbReference>
<comment type="catalytic activity">
    <reaction evidence="1">
        <text>ATP + protein L-histidine = ADP + protein N-phospho-L-histidine.</text>
        <dbReference type="EC" id="2.7.13.3"/>
    </reaction>
</comment>
<dbReference type="PROSITE" id="PS50109">
    <property type="entry name" value="HIS_KIN"/>
    <property type="match status" value="1"/>
</dbReference>
<dbReference type="eggNOG" id="COG0784">
    <property type="taxonomic scope" value="Bacteria"/>
</dbReference>
<keyword evidence="4" id="KW-0808">Transferase</keyword>
<evidence type="ECO:0000259" key="8">
    <source>
        <dbReference type="PROSITE" id="PS50109"/>
    </source>
</evidence>
<evidence type="ECO:0000256" key="3">
    <source>
        <dbReference type="ARBA" id="ARBA00022553"/>
    </source>
</evidence>
<protein>
    <recommendedName>
        <fullName evidence="2">histidine kinase</fullName>
        <ecNumber evidence="2">2.7.13.3</ecNumber>
    </recommendedName>
</protein>
<dbReference type="AlphaFoldDB" id="Q6LUB9"/>
<evidence type="ECO:0000256" key="5">
    <source>
        <dbReference type="ARBA" id="ARBA00022777"/>
    </source>
</evidence>
<dbReference type="Pfam" id="PF02518">
    <property type="entry name" value="HATPase_c"/>
    <property type="match status" value="1"/>
</dbReference>
<dbReference type="Gene3D" id="3.30.565.10">
    <property type="entry name" value="Histidine kinase-like ATPase, C-terminal domain"/>
    <property type="match status" value="1"/>
</dbReference>
<dbReference type="InterPro" id="IPR001789">
    <property type="entry name" value="Sig_transdc_resp-reg_receiver"/>
</dbReference>
<dbReference type="InterPro" id="IPR003594">
    <property type="entry name" value="HATPase_dom"/>
</dbReference>
<dbReference type="KEGG" id="ppr:PBPRA0685"/>
<dbReference type="Gene3D" id="1.10.287.130">
    <property type="match status" value="1"/>
</dbReference>
<dbReference type="EC" id="2.7.13.3" evidence="2"/>
<dbReference type="eggNOG" id="COG2205">
    <property type="taxonomic scope" value="Bacteria"/>
</dbReference>
<accession>Q6LUB9</accession>
<dbReference type="SMART" id="SM00448">
    <property type="entry name" value="REC"/>
    <property type="match status" value="1"/>
</dbReference>
<dbReference type="EMBL" id="CR378665">
    <property type="protein sequence ID" value="CAG19106.1"/>
    <property type="molecule type" value="Genomic_DNA"/>
</dbReference>
<dbReference type="PROSITE" id="PS50110">
    <property type="entry name" value="RESPONSE_REGULATORY"/>
    <property type="match status" value="1"/>
</dbReference>
<dbReference type="InterPro" id="IPR004358">
    <property type="entry name" value="Sig_transdc_His_kin-like_C"/>
</dbReference>
<evidence type="ECO:0000256" key="4">
    <source>
        <dbReference type="ARBA" id="ARBA00022679"/>
    </source>
</evidence>
<sequence length="687" mass="77328">MRFSRVACIVLLMGFVVTTLINTALWNYFQNELDKQYQYKSDIVLDSSRDMLIQHRIITDALRALFNASNEVTEVEFALFSSNLLKIKSAVAFTLNPALTPVLISDPVFKSAIEKGKAETDENGNITFLIDNFSSIVMEIDEPKMSYIVYAVSHQKIQQRIDQYSGACARLTFGGKTLSSRGCDKGQDWTEMFSFHSEQFIDLPEYGTSFNLTVDYVPTKNELLGISLLILVITLLGLSLSVLFFILVQYRININKQRIETNSKFALLSTLNHEIRTPINAVLGYANMLNNMACDDAQRQNTVEKIIWSANLLNSVAQNTLTYTKASSGSLTLYYEKVDLIEYLYKIDDYYRAFGSTHKKQLMLNLRDATPPHILLDTTKFFQLTTNLVNNAFKYSSGDTVILDVKVKAIKDIANRRNAALCSQVDGFIRVAVRDFGKGMSAASQQALSKPFTTDDSSPTALKSGVGIGLYTCKTVIESVGGAIKIRSRKGKGTLVIFHFPYRVCSETEDRVLVPQDNVAPVQQYERPLQVHTAQLIKQTHKPQSTVTKRQGRVLLVDDNRFNLEVCKAMLEDEGFDVTTAENEREVFSAMAALSDSSVTYNDVTHNNEAVYDELIILMDYMLAETDGFTLIESMKAKGYRQQHYFILSAHTEDEIQKVKTFTDIAFLQKPLDITLLKQKLPTGTMV</sequence>
<dbReference type="Proteomes" id="UP000000593">
    <property type="component" value="Chromosome 1"/>
</dbReference>
<dbReference type="InterPro" id="IPR036890">
    <property type="entry name" value="HATPase_C_sf"/>
</dbReference>
<dbReference type="InterPro" id="IPR003661">
    <property type="entry name" value="HisK_dim/P_dom"/>
</dbReference>
<gene>
    <name evidence="10" type="ordered locus">PBPRA0685</name>
</gene>
<proteinExistence type="predicted"/>
<dbReference type="PRINTS" id="PR00344">
    <property type="entry name" value="BCTRLSENSOR"/>
</dbReference>
<feature type="transmembrane region" description="Helical" evidence="7">
    <location>
        <begin position="7"/>
        <end position="29"/>
    </location>
</feature>
<reference evidence="11" key="1">
    <citation type="journal article" date="2005" name="Science">
        <title>Life at depth: Photobacterium profundum genome sequence and expression analysis.</title>
        <authorList>
            <person name="Vezzi A."/>
            <person name="Campanaro S."/>
            <person name="D'Angelo M."/>
            <person name="Simonato F."/>
            <person name="Vitulo N."/>
            <person name="Lauro F.M."/>
            <person name="Cestaro A."/>
            <person name="Malacrida G."/>
            <person name="Simionati B."/>
            <person name="Cannata N."/>
            <person name="Romualdi C."/>
            <person name="Bartlett D.H."/>
            <person name="Valle G."/>
        </authorList>
    </citation>
    <scope>NUCLEOTIDE SEQUENCE [LARGE SCALE GENOMIC DNA]</scope>
    <source>
        <strain evidence="11">ATCC BAA-1253 / SS9</strain>
    </source>
</reference>
<dbReference type="InterPro" id="IPR011006">
    <property type="entry name" value="CheY-like_superfamily"/>
</dbReference>
<evidence type="ECO:0000313" key="10">
    <source>
        <dbReference type="EMBL" id="CAG19106.1"/>
    </source>
</evidence>
<keyword evidence="7" id="KW-0812">Transmembrane</keyword>
<dbReference type="SUPFAM" id="SSF55874">
    <property type="entry name" value="ATPase domain of HSP90 chaperone/DNA topoisomerase II/histidine kinase"/>
    <property type="match status" value="1"/>
</dbReference>
<keyword evidence="11" id="KW-1185">Reference proteome</keyword>
<evidence type="ECO:0000313" key="11">
    <source>
        <dbReference type="Proteomes" id="UP000000593"/>
    </source>
</evidence>
<dbReference type="InterPro" id="IPR036097">
    <property type="entry name" value="HisK_dim/P_sf"/>
</dbReference>
<dbReference type="SUPFAM" id="SSF47384">
    <property type="entry name" value="Homodimeric domain of signal transducing histidine kinase"/>
    <property type="match status" value="1"/>
</dbReference>
<feature type="transmembrane region" description="Helical" evidence="7">
    <location>
        <begin position="223"/>
        <end position="248"/>
    </location>
</feature>
<organism evidence="10 11">
    <name type="scientific">Photobacterium profundum (strain SS9)</name>
    <dbReference type="NCBI Taxonomy" id="298386"/>
    <lineage>
        <taxon>Bacteria</taxon>
        <taxon>Pseudomonadati</taxon>
        <taxon>Pseudomonadota</taxon>
        <taxon>Gammaproteobacteria</taxon>
        <taxon>Vibrionales</taxon>
        <taxon>Vibrionaceae</taxon>
        <taxon>Photobacterium</taxon>
    </lineage>
</organism>
<keyword evidence="7" id="KW-0472">Membrane</keyword>
<dbReference type="CDD" id="cd00082">
    <property type="entry name" value="HisKA"/>
    <property type="match status" value="1"/>
</dbReference>
<dbReference type="HOGENOM" id="CLU_409875_0_0_6"/>
<dbReference type="Pfam" id="PF00512">
    <property type="entry name" value="HisKA"/>
    <property type="match status" value="1"/>
</dbReference>
<evidence type="ECO:0000256" key="6">
    <source>
        <dbReference type="PROSITE-ProRule" id="PRU00169"/>
    </source>
</evidence>
<dbReference type="STRING" id="298386.PBPRA0685"/>
<dbReference type="GO" id="GO:0009927">
    <property type="term" value="F:histidine phosphotransfer kinase activity"/>
    <property type="evidence" value="ECO:0007669"/>
    <property type="project" value="TreeGrafter"/>
</dbReference>
<keyword evidence="7" id="KW-1133">Transmembrane helix</keyword>
<feature type="modified residue" description="4-aspartylphosphate" evidence="6">
    <location>
        <position position="620"/>
    </location>
</feature>
<dbReference type="SUPFAM" id="SSF52172">
    <property type="entry name" value="CheY-like"/>
    <property type="match status" value="1"/>
</dbReference>
<feature type="domain" description="Response regulatory" evidence="9">
    <location>
        <begin position="553"/>
        <end position="685"/>
    </location>
</feature>
<keyword evidence="3 6" id="KW-0597">Phosphoprotein</keyword>
<dbReference type="InterPro" id="IPR005467">
    <property type="entry name" value="His_kinase_dom"/>
</dbReference>
<evidence type="ECO:0000256" key="7">
    <source>
        <dbReference type="SAM" id="Phobius"/>
    </source>
</evidence>
<dbReference type="Gene3D" id="3.40.50.2300">
    <property type="match status" value="1"/>
</dbReference>
<name>Q6LUB9_PHOPR</name>
<dbReference type="GO" id="GO:0000155">
    <property type="term" value="F:phosphorelay sensor kinase activity"/>
    <property type="evidence" value="ECO:0007669"/>
    <property type="project" value="InterPro"/>
</dbReference>
<dbReference type="CDD" id="cd17546">
    <property type="entry name" value="REC_hyHK_CKI1_RcsC-like"/>
    <property type="match status" value="1"/>
</dbReference>
<evidence type="ECO:0000256" key="2">
    <source>
        <dbReference type="ARBA" id="ARBA00012438"/>
    </source>
</evidence>
<dbReference type="SMART" id="SM00388">
    <property type="entry name" value="HisKA"/>
    <property type="match status" value="1"/>
</dbReference>
<evidence type="ECO:0000256" key="1">
    <source>
        <dbReference type="ARBA" id="ARBA00000085"/>
    </source>
</evidence>
<evidence type="ECO:0000259" key="9">
    <source>
        <dbReference type="PROSITE" id="PS50110"/>
    </source>
</evidence>
<dbReference type="PANTHER" id="PTHR43047">
    <property type="entry name" value="TWO-COMPONENT HISTIDINE PROTEIN KINASE"/>
    <property type="match status" value="1"/>
</dbReference>